<sequence length="70" mass="8139">MEITKKQEKILKNVIGMLYLILGITYGWRTYHQIVFKAGFLIHYGSIGLVYLLIGISYLIKYNAKINNDE</sequence>
<feature type="transmembrane region" description="Helical" evidence="1">
    <location>
        <begin position="40"/>
        <end position="60"/>
    </location>
</feature>
<evidence type="ECO:0000256" key="1">
    <source>
        <dbReference type="SAM" id="Phobius"/>
    </source>
</evidence>
<gene>
    <name evidence="2" type="ORF">CPAV1605_812</name>
</gene>
<feature type="transmembrane region" description="Helical" evidence="1">
    <location>
        <begin position="10"/>
        <end position="28"/>
    </location>
</feature>
<name>A0A5E8CJ03_9ZZZZ</name>
<reference evidence="2" key="1">
    <citation type="submission" date="2019-09" db="EMBL/GenBank/DDBJ databases">
        <authorList>
            <person name="Needham M D."/>
        </authorList>
    </citation>
    <scope>NUCLEOTIDE SEQUENCE</scope>
</reference>
<organism evidence="2">
    <name type="scientific">seawater metagenome</name>
    <dbReference type="NCBI Taxonomy" id="1561972"/>
    <lineage>
        <taxon>unclassified sequences</taxon>
        <taxon>metagenomes</taxon>
        <taxon>ecological metagenomes</taxon>
    </lineage>
</organism>
<keyword evidence="1" id="KW-1133">Transmembrane helix</keyword>
<proteinExistence type="predicted"/>
<evidence type="ECO:0000313" key="2">
    <source>
        <dbReference type="EMBL" id="VVU95087.1"/>
    </source>
</evidence>
<protein>
    <submittedName>
        <fullName evidence="2">Uncharacterized protein</fullName>
    </submittedName>
</protein>
<keyword evidence="1" id="KW-0472">Membrane</keyword>
<dbReference type="EMBL" id="CABVLZ010000003">
    <property type="protein sequence ID" value="VVU95087.1"/>
    <property type="molecule type" value="Genomic_DNA"/>
</dbReference>
<keyword evidence="1" id="KW-0812">Transmembrane</keyword>
<accession>A0A5E8CJ03</accession>
<dbReference type="AlphaFoldDB" id="A0A5E8CJ03"/>